<keyword evidence="7" id="KW-1185">Reference proteome</keyword>
<keyword evidence="2 6" id="KW-0808">Transferase</keyword>
<dbReference type="GO" id="GO:0004314">
    <property type="term" value="F:[acyl-carrier-protein] S-malonyltransferase activity"/>
    <property type="evidence" value="ECO:0007669"/>
    <property type="project" value="UniProtKB-EC"/>
</dbReference>
<dbReference type="InterPro" id="IPR001227">
    <property type="entry name" value="Ac_transferase_dom_sf"/>
</dbReference>
<dbReference type="SMART" id="SM00827">
    <property type="entry name" value="PKS_AT"/>
    <property type="match status" value="1"/>
</dbReference>
<keyword evidence="3 6" id="KW-0012">Acyltransferase</keyword>
<evidence type="ECO:0000256" key="2">
    <source>
        <dbReference type="ARBA" id="ARBA00022679"/>
    </source>
</evidence>
<dbReference type="PANTHER" id="PTHR42681:SF1">
    <property type="entry name" value="MALONYL-COA-ACYL CARRIER PROTEIN TRANSACYLASE, MITOCHONDRIAL"/>
    <property type="match status" value="1"/>
</dbReference>
<dbReference type="Pfam" id="PF00698">
    <property type="entry name" value="Acyl_transf_1"/>
    <property type="match status" value="1"/>
</dbReference>
<proteinExistence type="predicted"/>
<comment type="catalytic activity">
    <reaction evidence="4">
        <text>holo-[ACP] + malonyl-CoA = malonyl-[ACP] + CoA</text>
        <dbReference type="Rhea" id="RHEA:41792"/>
        <dbReference type="Rhea" id="RHEA-COMP:9623"/>
        <dbReference type="Rhea" id="RHEA-COMP:9685"/>
        <dbReference type="ChEBI" id="CHEBI:57287"/>
        <dbReference type="ChEBI" id="CHEBI:57384"/>
        <dbReference type="ChEBI" id="CHEBI:64479"/>
        <dbReference type="ChEBI" id="CHEBI:78449"/>
        <dbReference type="EC" id="2.3.1.39"/>
    </reaction>
</comment>
<dbReference type="InterPro" id="IPR016035">
    <property type="entry name" value="Acyl_Trfase/lysoPLipase"/>
</dbReference>
<sequence length="403" mass="45608">MEKVALLFPGQGSHYVGMGKNYYDSFLTVRTVFEEANDTLGFNLKKLCFEGPLEELSKTNITQPALLTVSVAYYKMYMQEIGIIPKFAAGHSLGEFSALTCSGVISFSDALKMVRRRGELMADSAGLNRGVMAAINDLEQISLQKLCSQYSHADNPVVIACNNLSIQNVISGMQDAVDIIVKYAMEKGAKVSYLNVSAPFHSPYMQLAADKFKKELQQYKFNKPEWPILSNVTALPYKENEISAILAEQITMPVKWNDTMSYLEKQNIDAVIEMGPNMILKHLWQKKRSEIDAFAIEDYPDFMKLYKKHKPGKHKEIINQCIATVVCTRNRNWNEEEYEVGVIKPYKKMQLIQNKIEEENRGPMLEEINEAVALLRTVLKTKKVPSAKVSSIFEQIEKAMGTI</sequence>
<dbReference type="InterPro" id="IPR016036">
    <property type="entry name" value="Malonyl_transacylase_ACP-bd"/>
</dbReference>
<evidence type="ECO:0000256" key="1">
    <source>
        <dbReference type="ARBA" id="ARBA00013258"/>
    </source>
</evidence>
<accession>A0ABT9WPP8</accession>
<dbReference type="RefSeq" id="WP_307227441.1">
    <property type="nucleotide sequence ID" value="NZ_JAUSTT010000005.1"/>
</dbReference>
<dbReference type="Gene3D" id="3.40.366.10">
    <property type="entry name" value="Malonyl-Coenzyme A Acyl Carrier Protein, domain 2"/>
    <property type="match status" value="1"/>
</dbReference>
<dbReference type="Proteomes" id="UP001223586">
    <property type="component" value="Unassembled WGS sequence"/>
</dbReference>
<dbReference type="Gene3D" id="3.30.70.250">
    <property type="entry name" value="Malonyl-CoA ACP transacylase, ACP-binding"/>
    <property type="match status" value="1"/>
</dbReference>
<evidence type="ECO:0000313" key="7">
    <source>
        <dbReference type="Proteomes" id="UP001223586"/>
    </source>
</evidence>
<dbReference type="SUPFAM" id="SSF55048">
    <property type="entry name" value="Probable ACP-binding domain of malonyl-CoA ACP transacylase"/>
    <property type="match status" value="1"/>
</dbReference>
<feature type="domain" description="Malonyl-CoA:ACP transacylase (MAT)" evidence="5">
    <location>
        <begin position="7"/>
        <end position="333"/>
    </location>
</feature>
<evidence type="ECO:0000256" key="3">
    <source>
        <dbReference type="ARBA" id="ARBA00023315"/>
    </source>
</evidence>
<name>A0ABT9WPP8_9BACI</name>
<dbReference type="InterPro" id="IPR004410">
    <property type="entry name" value="Malonyl_CoA-ACP_transAc_FabD"/>
</dbReference>
<reference evidence="6 7" key="1">
    <citation type="submission" date="2023-07" db="EMBL/GenBank/DDBJ databases">
        <title>Genomic Encyclopedia of Type Strains, Phase IV (KMG-IV): sequencing the most valuable type-strain genomes for metagenomic binning, comparative biology and taxonomic classification.</title>
        <authorList>
            <person name="Goeker M."/>
        </authorList>
    </citation>
    <scope>NUCLEOTIDE SEQUENCE [LARGE SCALE GENOMIC DNA]</scope>
    <source>
        <strain evidence="6 7">DSM 23837</strain>
    </source>
</reference>
<dbReference type="EC" id="2.3.1.39" evidence="1"/>
<evidence type="ECO:0000259" key="5">
    <source>
        <dbReference type="SMART" id="SM00827"/>
    </source>
</evidence>
<dbReference type="InterPro" id="IPR014043">
    <property type="entry name" value="Acyl_transferase_dom"/>
</dbReference>
<dbReference type="InterPro" id="IPR050858">
    <property type="entry name" value="Mal-CoA-ACP_Trans/PKS_FabD"/>
</dbReference>
<gene>
    <name evidence="6" type="ORF">J2S08_001100</name>
</gene>
<dbReference type="EMBL" id="JAUSTT010000005">
    <property type="protein sequence ID" value="MDQ0175266.1"/>
    <property type="molecule type" value="Genomic_DNA"/>
</dbReference>
<dbReference type="SUPFAM" id="SSF52151">
    <property type="entry name" value="FabD/lysophospholipase-like"/>
    <property type="match status" value="1"/>
</dbReference>
<protein>
    <recommendedName>
        <fullName evidence="1">[acyl-carrier-protein] S-malonyltransferase</fullName>
        <ecNumber evidence="1">2.3.1.39</ecNumber>
    </recommendedName>
</protein>
<evidence type="ECO:0000313" key="6">
    <source>
        <dbReference type="EMBL" id="MDQ0175266.1"/>
    </source>
</evidence>
<evidence type="ECO:0000256" key="4">
    <source>
        <dbReference type="ARBA" id="ARBA00048462"/>
    </source>
</evidence>
<organism evidence="6 7">
    <name type="scientific">Bacillus chungangensis</name>
    <dbReference type="NCBI Taxonomy" id="587633"/>
    <lineage>
        <taxon>Bacteria</taxon>
        <taxon>Bacillati</taxon>
        <taxon>Bacillota</taxon>
        <taxon>Bacilli</taxon>
        <taxon>Bacillales</taxon>
        <taxon>Bacillaceae</taxon>
        <taxon>Bacillus</taxon>
    </lineage>
</organism>
<comment type="caution">
    <text evidence="6">The sequence shown here is derived from an EMBL/GenBank/DDBJ whole genome shotgun (WGS) entry which is preliminary data.</text>
</comment>
<dbReference type="PANTHER" id="PTHR42681">
    <property type="entry name" value="MALONYL-COA-ACYL CARRIER PROTEIN TRANSACYLASE, MITOCHONDRIAL"/>
    <property type="match status" value="1"/>
</dbReference>
<dbReference type="NCBIfam" id="TIGR00128">
    <property type="entry name" value="fabD"/>
    <property type="match status" value="1"/>
</dbReference>